<feature type="domain" description="Pyridine nucleotide-disulphide oxidoreductase dimerisation" evidence="4">
    <location>
        <begin position="342"/>
        <end position="445"/>
    </location>
</feature>
<keyword evidence="2" id="KW-0285">Flavoprotein</keyword>
<dbReference type="SUPFAM" id="SSF55424">
    <property type="entry name" value="FAD/NAD-linked reductases, dimerisation (C-terminal) domain"/>
    <property type="match status" value="1"/>
</dbReference>
<reference evidence="6" key="1">
    <citation type="submission" date="2020-09" db="EMBL/GenBank/DDBJ databases">
        <title>Genome seq and assembly of Devosia sp.</title>
        <authorList>
            <person name="Chhetri G."/>
        </authorList>
    </citation>
    <scope>NUCLEOTIDE SEQUENCE</scope>
    <source>
        <strain evidence="6">PTR5</strain>
    </source>
</reference>
<evidence type="ECO:0000256" key="1">
    <source>
        <dbReference type="ARBA" id="ARBA00001974"/>
    </source>
</evidence>
<keyword evidence="3" id="KW-0274">FAD</keyword>
<dbReference type="Proteomes" id="UP000654108">
    <property type="component" value="Unassembled WGS sequence"/>
</dbReference>
<evidence type="ECO:0000256" key="2">
    <source>
        <dbReference type="ARBA" id="ARBA00022630"/>
    </source>
</evidence>
<dbReference type="InterPro" id="IPR023753">
    <property type="entry name" value="FAD/NAD-binding_dom"/>
</dbReference>
<dbReference type="Pfam" id="PF02852">
    <property type="entry name" value="Pyr_redox_dim"/>
    <property type="match status" value="1"/>
</dbReference>
<dbReference type="EMBL" id="JACYFU010000004">
    <property type="protein sequence ID" value="MBD8066860.1"/>
    <property type="molecule type" value="Genomic_DNA"/>
</dbReference>
<dbReference type="Gene3D" id="3.50.50.60">
    <property type="entry name" value="FAD/NAD(P)-binding domain"/>
    <property type="match status" value="2"/>
</dbReference>
<comment type="cofactor">
    <cofactor evidence="1">
        <name>FAD</name>
        <dbReference type="ChEBI" id="CHEBI:57692"/>
    </cofactor>
</comment>
<comment type="caution">
    <text evidence="6">The sequence shown here is derived from an EMBL/GenBank/DDBJ whole genome shotgun (WGS) entry which is preliminary data.</text>
</comment>
<dbReference type="PRINTS" id="PR00368">
    <property type="entry name" value="FADPNR"/>
</dbReference>
<sequence>MADPLRPDLCIIGAGALGVALARHARRFDVSVTLVDRGRPEPGDQPEVYRRLAALAASAGLAQAMREGETLGLASIQPKLVYKSVAARAIAVAEGGAVLESVEHLRAQGVEVMRGEPRFTEGRTLAVGDAVLRPRSIILALGGEPMTPSIPGLSEIDFLTPDTIVENGRKLSHLLVIGGGAEAVALAQIHRRLGCAVTLVPQGALLAGFDPEAVSVLADALAAEGLDLVREGQIEEIQPRSQGIGVRLSTQGGQTRPLDVSHVLLATERRPDVAGLGIEHLKLSLSADGLLSTGPLGRTANRAVRAVGYAAGQRQWNLALAHGREVVEAVLTGRGRPSGALPMIVPTEPGLVQIGHAEPLARRGRADAKVLRATLAENEAARAMGKTVGSAKLMLDAHDRITGGSIVAPMAAELGALVSLAMQARMTTEQLAAISLPYPSLAALISQMAENHPAGQRVSPWTQRRQALRRLLPR</sequence>
<keyword evidence="7" id="KW-1185">Reference proteome</keyword>
<gene>
    <name evidence="6" type="ORF">IC608_15405</name>
</gene>
<dbReference type="GO" id="GO:0050660">
    <property type="term" value="F:flavin adenine dinucleotide binding"/>
    <property type="evidence" value="ECO:0007669"/>
    <property type="project" value="TreeGrafter"/>
</dbReference>
<dbReference type="PANTHER" id="PTHR43014:SF2">
    <property type="entry name" value="MERCURIC REDUCTASE"/>
    <property type="match status" value="1"/>
</dbReference>
<dbReference type="RefSeq" id="WP_191777359.1">
    <property type="nucleotide sequence ID" value="NZ_JACYFU010000004.1"/>
</dbReference>
<dbReference type="InterPro" id="IPR016156">
    <property type="entry name" value="FAD/NAD-linked_Rdtase_dimer_sf"/>
</dbReference>
<evidence type="ECO:0000259" key="5">
    <source>
        <dbReference type="Pfam" id="PF07992"/>
    </source>
</evidence>
<name>A0A927FV33_9HYPH</name>
<feature type="domain" description="FAD/NAD(P)-binding" evidence="5">
    <location>
        <begin position="8"/>
        <end position="322"/>
    </location>
</feature>
<dbReference type="InterPro" id="IPR004099">
    <property type="entry name" value="Pyr_nucl-diS_OxRdtase_dimer"/>
</dbReference>
<dbReference type="PANTHER" id="PTHR43014">
    <property type="entry name" value="MERCURIC REDUCTASE"/>
    <property type="match status" value="1"/>
</dbReference>
<dbReference type="AlphaFoldDB" id="A0A927FV33"/>
<accession>A0A927FV33</accession>
<dbReference type="Pfam" id="PF07992">
    <property type="entry name" value="Pyr_redox_2"/>
    <property type="match status" value="1"/>
</dbReference>
<evidence type="ECO:0000259" key="4">
    <source>
        <dbReference type="Pfam" id="PF02852"/>
    </source>
</evidence>
<dbReference type="InterPro" id="IPR036188">
    <property type="entry name" value="FAD/NAD-bd_sf"/>
</dbReference>
<organism evidence="6 7">
    <name type="scientific">Devosia oryzisoli</name>
    <dbReference type="NCBI Taxonomy" id="2774138"/>
    <lineage>
        <taxon>Bacteria</taxon>
        <taxon>Pseudomonadati</taxon>
        <taxon>Pseudomonadota</taxon>
        <taxon>Alphaproteobacteria</taxon>
        <taxon>Hyphomicrobiales</taxon>
        <taxon>Devosiaceae</taxon>
        <taxon>Devosia</taxon>
    </lineage>
</organism>
<protein>
    <submittedName>
        <fullName evidence="6">NAD(P)/FAD-dependent oxidoreductase</fullName>
    </submittedName>
</protein>
<evidence type="ECO:0000256" key="3">
    <source>
        <dbReference type="ARBA" id="ARBA00022827"/>
    </source>
</evidence>
<dbReference type="GO" id="GO:0003955">
    <property type="term" value="F:NAD(P)H dehydrogenase (quinone) activity"/>
    <property type="evidence" value="ECO:0007669"/>
    <property type="project" value="TreeGrafter"/>
</dbReference>
<proteinExistence type="predicted"/>
<evidence type="ECO:0000313" key="7">
    <source>
        <dbReference type="Proteomes" id="UP000654108"/>
    </source>
</evidence>
<dbReference type="SUPFAM" id="SSF51905">
    <property type="entry name" value="FAD/NAD(P)-binding domain"/>
    <property type="match status" value="1"/>
</dbReference>
<dbReference type="PRINTS" id="PR00411">
    <property type="entry name" value="PNDRDTASEI"/>
</dbReference>
<dbReference type="Gene3D" id="3.30.390.30">
    <property type="match status" value="1"/>
</dbReference>
<evidence type="ECO:0000313" key="6">
    <source>
        <dbReference type="EMBL" id="MBD8066860.1"/>
    </source>
</evidence>